<name>A0A6J6FCR5_9ZZZZ</name>
<protein>
    <submittedName>
        <fullName evidence="1">Unannotated protein</fullName>
    </submittedName>
</protein>
<organism evidence="1">
    <name type="scientific">freshwater metagenome</name>
    <dbReference type="NCBI Taxonomy" id="449393"/>
    <lineage>
        <taxon>unclassified sequences</taxon>
        <taxon>metagenomes</taxon>
        <taxon>ecological metagenomes</taxon>
    </lineage>
</organism>
<sequence>MTHPVWPLFDLRVTTPRLELRYVDDDLALELAELATRGVHDPEYMPFVVEWTDIELHGVEACLDLFGAR</sequence>
<evidence type="ECO:0000313" key="1">
    <source>
        <dbReference type="EMBL" id="CAB4586671.1"/>
    </source>
</evidence>
<gene>
    <name evidence="1" type="ORF">UFOPK1493_03470</name>
</gene>
<dbReference type="Gene3D" id="3.40.630.30">
    <property type="match status" value="1"/>
</dbReference>
<dbReference type="EMBL" id="CAEZSR010000195">
    <property type="protein sequence ID" value="CAB4586671.1"/>
    <property type="molecule type" value="Genomic_DNA"/>
</dbReference>
<dbReference type="AlphaFoldDB" id="A0A6J6FCR5"/>
<proteinExistence type="predicted"/>
<accession>A0A6J6FCR5</accession>
<reference evidence="1" key="1">
    <citation type="submission" date="2020-05" db="EMBL/GenBank/DDBJ databases">
        <authorList>
            <person name="Chiriac C."/>
            <person name="Salcher M."/>
            <person name="Ghai R."/>
            <person name="Kavagutti S V."/>
        </authorList>
    </citation>
    <scope>NUCLEOTIDE SEQUENCE</scope>
</reference>